<dbReference type="SUPFAM" id="SSF69279">
    <property type="entry name" value="Phage tail proteins"/>
    <property type="match status" value="1"/>
</dbReference>
<dbReference type="EMBL" id="MDTU01000001">
    <property type="protein sequence ID" value="ODN42241.1"/>
    <property type="molecule type" value="Genomic_DNA"/>
</dbReference>
<gene>
    <name evidence="1" type="ORF">BGC07_03935</name>
</gene>
<keyword evidence="2" id="KW-1185">Reference proteome</keyword>
<organism evidence="1 2">
    <name type="scientific">Piscirickettsia litoralis</name>
    <dbReference type="NCBI Taxonomy" id="1891921"/>
    <lineage>
        <taxon>Bacteria</taxon>
        <taxon>Pseudomonadati</taxon>
        <taxon>Pseudomonadota</taxon>
        <taxon>Gammaproteobacteria</taxon>
        <taxon>Thiotrichales</taxon>
        <taxon>Piscirickettsiaceae</taxon>
        <taxon>Piscirickettsia</taxon>
    </lineage>
</organism>
<protein>
    <submittedName>
        <fullName evidence="1">Uncharacterized protein</fullName>
    </submittedName>
</protein>
<dbReference type="Proteomes" id="UP000094329">
    <property type="component" value="Unassembled WGS sequence"/>
</dbReference>
<evidence type="ECO:0000313" key="2">
    <source>
        <dbReference type="Proteomes" id="UP000094329"/>
    </source>
</evidence>
<evidence type="ECO:0000313" key="1">
    <source>
        <dbReference type="EMBL" id="ODN42241.1"/>
    </source>
</evidence>
<dbReference type="Pfam" id="PF05954">
    <property type="entry name" value="Phage_GPD"/>
    <property type="match status" value="1"/>
</dbReference>
<name>A0ABX3A051_9GAMM</name>
<accession>A0ABX3A051</accession>
<comment type="caution">
    <text evidence="1">The sequence shown here is derived from an EMBL/GenBank/DDBJ whole genome shotgun (WGS) entry which is preliminary data.</text>
</comment>
<proteinExistence type="predicted"/>
<dbReference type="Gene3D" id="3.55.50.10">
    <property type="entry name" value="Baseplate protein-like domains"/>
    <property type="match status" value="1"/>
</dbReference>
<reference evidence="1 2" key="1">
    <citation type="submission" date="2016-08" db="EMBL/GenBank/DDBJ databases">
        <title>Draft genome sequence of Candidatus Piscirickettsia litoralis, from seawater.</title>
        <authorList>
            <person name="Wan X."/>
            <person name="Lee A.J."/>
            <person name="Hou S."/>
            <person name="Donachie S.P."/>
        </authorList>
    </citation>
    <scope>NUCLEOTIDE SEQUENCE [LARGE SCALE GENOMIC DNA]</scope>
    <source>
        <strain evidence="1 2">Y2</strain>
    </source>
</reference>
<sequence>MINIAHQAGESDLNFLSRILERHGIHYFFDHNQASKLIITDRLDFHPQDHHPNTMVYAMSSKNKVNTEYNGIYSFSCQQQKTPKKIICTSYAPWHSNLSLAREEIIDENGYGVLYFDYPEATSYQDLEYFSKIKSLEIQSQQKQSQQKHLHFYSKPVITTHLNNTQKKITIQTILS</sequence>